<name>A0A7G1PGL8_9ACTN</name>
<dbReference type="EMBL" id="AP023440">
    <property type="protein sequence ID" value="BCL33057.1"/>
    <property type="molecule type" value="Genomic_DNA"/>
</dbReference>
<evidence type="ECO:0000256" key="1">
    <source>
        <dbReference type="SAM" id="MobiDB-lite"/>
    </source>
</evidence>
<organism evidence="2 3">
    <name type="scientific">Streptomyces aurantiacus</name>
    <dbReference type="NCBI Taxonomy" id="47760"/>
    <lineage>
        <taxon>Bacteria</taxon>
        <taxon>Bacillati</taxon>
        <taxon>Actinomycetota</taxon>
        <taxon>Actinomycetes</taxon>
        <taxon>Kitasatosporales</taxon>
        <taxon>Streptomycetaceae</taxon>
        <taxon>Streptomyces</taxon>
        <taxon>Streptomyces aurantiacus group</taxon>
    </lineage>
</organism>
<accession>A0A7G1PGL8</accession>
<feature type="region of interest" description="Disordered" evidence="1">
    <location>
        <begin position="1"/>
        <end position="37"/>
    </location>
</feature>
<dbReference type="Proteomes" id="UP000516444">
    <property type="component" value="Chromosome"/>
</dbReference>
<evidence type="ECO:0000313" key="3">
    <source>
        <dbReference type="Proteomes" id="UP000516444"/>
    </source>
</evidence>
<protein>
    <submittedName>
        <fullName evidence="2">Uncharacterized protein</fullName>
    </submittedName>
</protein>
<sequence length="88" mass="9155">MRGSVRETYRGIADHAGRGCGEDGVPTGSRAREAVDTPQERAPAAVCAASPVCQARAFSASTTASAMGALEAGFWPVTRLSSRMVNAW</sequence>
<proteinExistence type="predicted"/>
<evidence type="ECO:0000313" key="2">
    <source>
        <dbReference type="EMBL" id="BCL33057.1"/>
    </source>
</evidence>
<dbReference type="AlphaFoldDB" id="A0A7G1PGL8"/>
<dbReference type="KEGG" id="sgm:GCM10017557_79160"/>
<feature type="compositionally biased region" description="Basic and acidic residues" evidence="1">
    <location>
        <begin position="1"/>
        <end position="21"/>
    </location>
</feature>
<reference evidence="2 3" key="1">
    <citation type="journal article" date="2014" name="Int. J. Syst. Evol. Microbiol.">
        <title>Complete genome sequence of Corynebacterium casei LMG S-19264T (=DSM 44701T), isolated from a smear-ripened cheese.</title>
        <authorList>
            <consortium name="US DOE Joint Genome Institute (JGI-PGF)"/>
            <person name="Walter F."/>
            <person name="Albersmeier A."/>
            <person name="Kalinowski J."/>
            <person name="Ruckert C."/>
        </authorList>
    </citation>
    <scope>NUCLEOTIDE SEQUENCE [LARGE SCALE GENOMIC DNA]</scope>
    <source>
        <strain evidence="2 3">JCM 4677</strain>
    </source>
</reference>
<gene>
    <name evidence="2" type="ORF">GCM10017557_79160</name>
</gene>
<keyword evidence="3" id="KW-1185">Reference proteome</keyword>